<dbReference type="Gene3D" id="3.40.1000.10">
    <property type="entry name" value="Mog1/PsbP, alpha/beta/alpha sandwich"/>
    <property type="match status" value="1"/>
</dbReference>
<name>A0A7S0P6Q2_9EUKA</name>
<protein>
    <recommendedName>
        <fullName evidence="2">PsbP C-terminal domain-containing protein</fullName>
    </recommendedName>
</protein>
<gene>
    <name evidence="1" type="ORF">CLEP1334_LOCUS30221</name>
</gene>
<reference evidence="1" key="1">
    <citation type="submission" date="2021-01" db="EMBL/GenBank/DDBJ databases">
        <authorList>
            <person name="Corre E."/>
            <person name="Pelletier E."/>
            <person name="Niang G."/>
            <person name="Scheremetjew M."/>
            <person name="Finn R."/>
            <person name="Kale V."/>
            <person name="Holt S."/>
            <person name="Cochrane G."/>
            <person name="Meng A."/>
            <person name="Brown T."/>
            <person name="Cohen L."/>
        </authorList>
    </citation>
    <scope>NUCLEOTIDE SEQUENCE</scope>
    <source>
        <strain evidence="1">RCC1130</strain>
    </source>
</reference>
<evidence type="ECO:0000313" key="1">
    <source>
        <dbReference type="EMBL" id="CAD8554929.1"/>
    </source>
</evidence>
<accession>A0A7S0P6Q2</accession>
<proteinExistence type="predicted"/>
<sequence length="252" mass="26943">MASFSSVLACAIAFRVTPSKLKVTAMQRREVLTNAAALSLLPQSVRANTATAALTAPRFSIAPRVTPLPPLGALSRFEDELVSPKGSRNPSIGVRFDFPSQWAPLDRMGGGITYVDSSTGLKAYVLRAPLPGTSLEATPKAWFGDVIFSPEGTIARSGTNIDEYKVSSSKLIAPADDGAAAARRRLLLKYTVITPANQRAVDRRALVDAYEVNGVAYMLMASATASKWEGGERSEKERCERVVDSFFIGSAG</sequence>
<dbReference type="AlphaFoldDB" id="A0A7S0P6Q2"/>
<dbReference type="EMBL" id="HBER01060608">
    <property type="protein sequence ID" value="CAD8554929.1"/>
    <property type="molecule type" value="Transcribed_RNA"/>
</dbReference>
<evidence type="ECO:0008006" key="2">
    <source>
        <dbReference type="Google" id="ProtNLM"/>
    </source>
</evidence>
<organism evidence="1">
    <name type="scientific">Calcidiscus leptoporus</name>
    <dbReference type="NCBI Taxonomy" id="127549"/>
    <lineage>
        <taxon>Eukaryota</taxon>
        <taxon>Haptista</taxon>
        <taxon>Haptophyta</taxon>
        <taxon>Prymnesiophyceae</taxon>
        <taxon>Coccolithales</taxon>
        <taxon>Calcidiscaceae</taxon>
        <taxon>Calcidiscus</taxon>
    </lineage>
</organism>